<dbReference type="Proteomes" id="UP000037035">
    <property type="component" value="Unassembled WGS sequence"/>
</dbReference>
<organism evidence="2 3">
    <name type="scientific">Puccinia sorghi</name>
    <dbReference type="NCBI Taxonomy" id="27349"/>
    <lineage>
        <taxon>Eukaryota</taxon>
        <taxon>Fungi</taxon>
        <taxon>Dikarya</taxon>
        <taxon>Basidiomycota</taxon>
        <taxon>Pucciniomycotina</taxon>
        <taxon>Pucciniomycetes</taxon>
        <taxon>Pucciniales</taxon>
        <taxon>Pucciniaceae</taxon>
        <taxon>Puccinia</taxon>
    </lineage>
</organism>
<evidence type="ECO:0000256" key="1">
    <source>
        <dbReference type="SAM" id="MobiDB-lite"/>
    </source>
</evidence>
<feature type="region of interest" description="Disordered" evidence="1">
    <location>
        <begin position="125"/>
        <end position="152"/>
    </location>
</feature>
<comment type="caution">
    <text evidence="2">The sequence shown here is derived from an EMBL/GenBank/DDBJ whole genome shotgun (WGS) entry which is preliminary data.</text>
</comment>
<feature type="compositionally biased region" description="Basic and acidic residues" evidence="1">
    <location>
        <begin position="133"/>
        <end position="152"/>
    </location>
</feature>
<feature type="region of interest" description="Disordered" evidence="1">
    <location>
        <begin position="492"/>
        <end position="518"/>
    </location>
</feature>
<reference evidence="2 3" key="1">
    <citation type="submission" date="2015-08" db="EMBL/GenBank/DDBJ databases">
        <title>Next Generation Sequencing and Analysis of the Genome of Puccinia sorghi L Schw, the Causal Agent of Maize Common Rust.</title>
        <authorList>
            <person name="Rochi L."/>
            <person name="Burguener G."/>
            <person name="Darino M."/>
            <person name="Turjanski A."/>
            <person name="Kreff E."/>
            <person name="Dieguez M.J."/>
            <person name="Sacco F."/>
        </authorList>
    </citation>
    <scope>NUCLEOTIDE SEQUENCE [LARGE SCALE GENOMIC DNA]</scope>
    <source>
        <strain evidence="2 3">RO10H11247</strain>
    </source>
</reference>
<dbReference type="AlphaFoldDB" id="A0A0L6UH70"/>
<protein>
    <submittedName>
        <fullName evidence="2">Uncharacterized protein</fullName>
    </submittedName>
</protein>
<name>A0A0L6UH70_9BASI</name>
<dbReference type="VEuPathDB" id="FungiDB:VP01_608g3"/>
<gene>
    <name evidence="2" type="ORF">VP01_608g3</name>
</gene>
<feature type="region of interest" description="Disordered" evidence="1">
    <location>
        <begin position="314"/>
        <end position="335"/>
    </location>
</feature>
<proteinExistence type="predicted"/>
<sequence length="805" mass="91685">MYIYVPELASFIIQISSYSNLFPPLLSFLCHILLLGEYFYDPVTPSGTCHFAIYILNLDHNIIQETLVKLEKRGLLIPSRHNSGPKLHRSNLHTSHTVWETGQKDNINDKSRINKMRRKICSHTTIKQRKKREKQERKKMREDDKQEKEARIYTNKTRKDGLKISDIEELCDQSVFQMILMNQLGRKENDNIVGSSGVQIWLGLKRKSPLMSKEKKERSPLRSSVNPIHITQHDNLYSNSCLLLTVSQPAFTTKCFFNPANSKLDSFLLAFYWQLPPGMTDPAIPAMWQLHSIPYPINTQTADLPLLCTPNASQIATSNPNSSPPEKLSRLNDRNGDGKSSLDLVVVLKARGKSLESSFNFWRLMGYRVKMLKINNLESKYWNAAEWSTQTGQGIQDDMEADFTFLSLYSASSLVLIMYPWAAQWNFAAVVNISLSLIRDQTSPEDRKQLGDIFTSTGHTMNHTDDDSPPSAEDIDNKEWPYLPTQELAEGKTQHALGATSEHADLTNESQTSGSKRKLTLDEDAECTGNPPASFGFSTIHSGLKLSANMITTQKNKTSRKTNKLKDKTLGNSIIKTLDSFARMNMPLKKKKKERIKTSLVVRKVQVFKELMSPGLTKEPMQITKDLKKTYLIDFFSVISTYLDDFFFNSTSAHKASNPNRCKKNNRRHGNQILKEKNFNTTGDDETNNKRFMSKHLKNIAPTLSTITRAVHQSHMPLLIHFCNKQHTCIHIDVCAAEFSLLITKGKLMNVVQSHFNTPIGCSTTTCCNDKRYLNFLCGRPVQIPPTFFFESRHNYQMARIPRIG</sequence>
<feature type="region of interest" description="Disordered" evidence="1">
    <location>
        <begin position="448"/>
        <end position="478"/>
    </location>
</feature>
<accession>A0A0L6UH70</accession>
<keyword evidence="3" id="KW-1185">Reference proteome</keyword>
<evidence type="ECO:0000313" key="2">
    <source>
        <dbReference type="EMBL" id="KNZ47858.1"/>
    </source>
</evidence>
<evidence type="ECO:0000313" key="3">
    <source>
        <dbReference type="Proteomes" id="UP000037035"/>
    </source>
</evidence>
<dbReference type="EMBL" id="LAVV01011374">
    <property type="protein sequence ID" value="KNZ47858.1"/>
    <property type="molecule type" value="Genomic_DNA"/>
</dbReference>